<dbReference type="InterPro" id="IPR036691">
    <property type="entry name" value="Endo/exonu/phosph_ase_sf"/>
</dbReference>
<sequence>DQVGLRQLDQSEQPGLDFRDMVAVQLRAQHQSLLVVGVYMTTAVGARGNAQKLANLGALLATIQGMWLVVGDWNMTPQELSASGWLELSQGVVAVPSNTSYTCTAGTGRMLDYLVMSASAQHLLASIEADFDTVEEAGKSHYGLDISLDFDISRAMAWTLRRPRAFDHPARPRKQPDPDSKRSKKRAARLGHQDAEANPVKVPTPAAWGAKRKLSIKSPPVLQYVHLEFEEEDFWTDNEEDDTEAPPDDAPTLEEIEEVPEVEDSTNASLQRDWTCLAKDLLWHSLSEQVARRSEPPAFVEQSLGFQADPAAARRLGEAFAEWSHTMELYYCELYQVHPQERRQYMGRGKLQEPVKQPMDGGKPWPTTSDASSRWWSTVASHLNELAHVRAGSEGLPRAQHLRGRLSALASSIPVCQIVPLPERRRARWVRSLRTLSGITSESLAKLAEAASRAAHQAQRAVARQRLQGYRDWVCQHAINGMGVLHRLVKDPMAEVSEIRYVEVTTCDGASLMEAKRAVWDKLWTPPNFSSTNAMKVLQEARDLAREEELPPLTLDGLEAALLAVSQSKAAGIDGVRQRDVWWLPEAGRQQLLALFQQIECAVAWPWQWLTAIIVLLRKPDVRKDRAIGLLTWLGRLWSRMRSRPAEVWAEAYMTSDFKQSVAESIEAQLWAGASKFRNGGGAES</sequence>
<dbReference type="Gene3D" id="3.60.10.10">
    <property type="entry name" value="Endonuclease/exonuclease/phosphatase"/>
    <property type="match status" value="1"/>
</dbReference>
<evidence type="ECO:0000256" key="1">
    <source>
        <dbReference type="SAM" id="MobiDB-lite"/>
    </source>
</evidence>
<name>A0ABN9VK44_9DINO</name>
<dbReference type="EMBL" id="CAUYUJ010017254">
    <property type="protein sequence ID" value="CAK0873221.1"/>
    <property type="molecule type" value="Genomic_DNA"/>
</dbReference>
<feature type="region of interest" description="Disordered" evidence="1">
    <location>
        <begin position="164"/>
        <end position="200"/>
    </location>
</feature>
<evidence type="ECO:0008006" key="4">
    <source>
        <dbReference type="Google" id="ProtNLM"/>
    </source>
</evidence>
<gene>
    <name evidence="2" type="ORF">PCOR1329_LOCUS58483</name>
</gene>
<evidence type="ECO:0000313" key="2">
    <source>
        <dbReference type="EMBL" id="CAK0873221.1"/>
    </source>
</evidence>
<feature type="non-terminal residue" evidence="2">
    <location>
        <position position="1"/>
    </location>
</feature>
<keyword evidence="3" id="KW-1185">Reference proteome</keyword>
<organism evidence="2 3">
    <name type="scientific">Prorocentrum cordatum</name>
    <dbReference type="NCBI Taxonomy" id="2364126"/>
    <lineage>
        <taxon>Eukaryota</taxon>
        <taxon>Sar</taxon>
        <taxon>Alveolata</taxon>
        <taxon>Dinophyceae</taxon>
        <taxon>Prorocentrales</taxon>
        <taxon>Prorocentraceae</taxon>
        <taxon>Prorocentrum</taxon>
    </lineage>
</organism>
<reference evidence="2" key="1">
    <citation type="submission" date="2023-10" db="EMBL/GenBank/DDBJ databases">
        <authorList>
            <person name="Chen Y."/>
            <person name="Shah S."/>
            <person name="Dougan E. K."/>
            <person name="Thang M."/>
            <person name="Chan C."/>
        </authorList>
    </citation>
    <scope>NUCLEOTIDE SEQUENCE [LARGE SCALE GENOMIC DNA]</scope>
</reference>
<comment type="caution">
    <text evidence="2">The sequence shown here is derived from an EMBL/GenBank/DDBJ whole genome shotgun (WGS) entry which is preliminary data.</text>
</comment>
<accession>A0ABN9VK44</accession>
<feature type="non-terminal residue" evidence="2">
    <location>
        <position position="685"/>
    </location>
</feature>
<evidence type="ECO:0000313" key="3">
    <source>
        <dbReference type="Proteomes" id="UP001189429"/>
    </source>
</evidence>
<protein>
    <recommendedName>
        <fullName evidence="4">Endonuclease/exonuclease/phosphatase domain-containing protein</fullName>
    </recommendedName>
</protein>
<proteinExistence type="predicted"/>
<dbReference type="Proteomes" id="UP001189429">
    <property type="component" value="Unassembled WGS sequence"/>
</dbReference>
<feature type="compositionally biased region" description="Basic and acidic residues" evidence="1">
    <location>
        <begin position="164"/>
        <end position="181"/>
    </location>
</feature>
<dbReference type="SUPFAM" id="SSF56219">
    <property type="entry name" value="DNase I-like"/>
    <property type="match status" value="1"/>
</dbReference>